<proteinExistence type="predicted"/>
<evidence type="ECO:0000313" key="2">
    <source>
        <dbReference type="Proteomes" id="UP000887116"/>
    </source>
</evidence>
<accession>A0A8X6KBF3</accession>
<reference evidence="1" key="1">
    <citation type="submission" date="2020-07" db="EMBL/GenBank/DDBJ databases">
        <title>Multicomponent nature underlies the extraordinary mechanical properties of spider dragline silk.</title>
        <authorList>
            <person name="Kono N."/>
            <person name="Nakamura H."/>
            <person name="Mori M."/>
            <person name="Yoshida Y."/>
            <person name="Ohtoshi R."/>
            <person name="Malay A.D."/>
            <person name="Moran D.A.P."/>
            <person name="Tomita M."/>
            <person name="Numata K."/>
            <person name="Arakawa K."/>
        </authorList>
    </citation>
    <scope>NUCLEOTIDE SEQUENCE</scope>
</reference>
<keyword evidence="2" id="KW-1185">Reference proteome</keyword>
<name>A0A8X6KBF3_TRICU</name>
<comment type="caution">
    <text evidence="1">The sequence shown here is derived from an EMBL/GenBank/DDBJ whole genome shotgun (WGS) entry which is preliminary data.</text>
</comment>
<dbReference type="EMBL" id="BMAO01011052">
    <property type="protein sequence ID" value="GFQ71030.1"/>
    <property type="molecule type" value="Genomic_DNA"/>
</dbReference>
<protein>
    <submittedName>
        <fullName evidence="1">Uncharacterized protein</fullName>
    </submittedName>
</protein>
<gene>
    <name evidence="1" type="ORF">TNCT_631481</name>
</gene>
<evidence type="ECO:0000313" key="1">
    <source>
        <dbReference type="EMBL" id="GFQ71030.1"/>
    </source>
</evidence>
<organism evidence="1 2">
    <name type="scientific">Trichonephila clavata</name>
    <name type="common">Joro spider</name>
    <name type="synonym">Nephila clavata</name>
    <dbReference type="NCBI Taxonomy" id="2740835"/>
    <lineage>
        <taxon>Eukaryota</taxon>
        <taxon>Metazoa</taxon>
        <taxon>Ecdysozoa</taxon>
        <taxon>Arthropoda</taxon>
        <taxon>Chelicerata</taxon>
        <taxon>Arachnida</taxon>
        <taxon>Araneae</taxon>
        <taxon>Araneomorphae</taxon>
        <taxon>Entelegynae</taxon>
        <taxon>Araneoidea</taxon>
        <taxon>Nephilidae</taxon>
        <taxon>Trichonephila</taxon>
    </lineage>
</organism>
<dbReference type="OrthoDB" id="6437713at2759"/>
<sequence length="180" mass="20878">MVSVKVEIIFMHEPPFQVEDEIGFDFTAPPFFTSSMMEICQNMLEIKMNETIPLLGSVCNRKISNHLPQLGLEEILFYHHHYAKGINELAALEERTFQRLSHHVMSLKIEDWDGNSEVLKNELKIAIYKTFAAASYIPLPPKLKKKKVILNIKNEDQRCFIRYVLAHLHPAQTNANRVFI</sequence>
<dbReference type="Proteomes" id="UP000887116">
    <property type="component" value="Unassembled WGS sequence"/>
</dbReference>
<dbReference type="AlphaFoldDB" id="A0A8X6KBF3"/>